<feature type="signal peptide" evidence="5">
    <location>
        <begin position="1"/>
        <end position="18"/>
    </location>
</feature>
<dbReference type="Proteomes" id="UP000198420">
    <property type="component" value="Unassembled WGS sequence"/>
</dbReference>
<dbReference type="InterPro" id="IPR028082">
    <property type="entry name" value="Peripla_BP_I"/>
</dbReference>
<proteinExistence type="inferred from homology"/>
<keyword evidence="2" id="KW-0813">Transport</keyword>
<feature type="chain" id="PRO_5038903882" evidence="5">
    <location>
        <begin position="19"/>
        <end position="400"/>
    </location>
</feature>
<dbReference type="PROSITE" id="PS51257">
    <property type="entry name" value="PROKAR_LIPOPROTEIN"/>
    <property type="match status" value="1"/>
</dbReference>
<comment type="similarity">
    <text evidence="1">Belongs to the leucine-binding protein family.</text>
</comment>
<reference evidence="8" key="1">
    <citation type="submission" date="2017-06" db="EMBL/GenBank/DDBJ databases">
        <authorList>
            <person name="Varghese N."/>
            <person name="Submissions S."/>
        </authorList>
    </citation>
    <scope>NUCLEOTIDE SEQUENCE [LARGE SCALE GENOMIC DNA]</scope>
    <source>
        <strain evidence="8">DSM 44485</strain>
    </source>
</reference>
<evidence type="ECO:0000256" key="2">
    <source>
        <dbReference type="ARBA" id="ARBA00022448"/>
    </source>
</evidence>
<feature type="domain" description="Leucine-binding protein" evidence="6">
    <location>
        <begin position="42"/>
        <end position="376"/>
    </location>
</feature>
<evidence type="ECO:0000313" key="8">
    <source>
        <dbReference type="Proteomes" id="UP000198420"/>
    </source>
</evidence>
<dbReference type="OrthoDB" id="7337537at2"/>
<dbReference type="EMBL" id="FZNP01000011">
    <property type="protein sequence ID" value="SNS13391.1"/>
    <property type="molecule type" value="Genomic_DNA"/>
</dbReference>
<sequence length="400" mass="41125">MRSNWTRLAAAAAVATLAASGCGSSGEGGDGGASSRSAGPMKIEIFQALSGPVAPVGQAMSVGNKAAVAVVNANGGVLGKDLEVNITDDAGSPDQLAAKLQERLSGGKPHAVLPGSAAEIPAGIPILSNTGVFVSQHFTANTFNDPKKYPLVFGNAHTIPDYTESLVEKLKEKGHASVGVVDSDDSSGQAFEAVAKSAFEDAGIKATFVSVPPSAVDATAQLQQALAGKPDALVFAGYFPGAAAVVSARTKLGLTLPTYSAQTFSANNLADIADPSAFEGIEFQQLAANVKGTPQTESKAFKTFYQAVLKEGGGKLPFPINTYLVAYNDVLLAAYAADLAGGFDPKQMAKAVENAKPEDMPNYVMPVGFSSENHFPDVTPKDFVFVPYSPVKNGMVVPPG</sequence>
<dbReference type="Pfam" id="PF13458">
    <property type="entry name" value="Peripla_BP_6"/>
    <property type="match status" value="1"/>
</dbReference>
<dbReference type="AlphaFoldDB" id="A0A239C162"/>
<keyword evidence="8" id="KW-1185">Reference proteome</keyword>
<organism evidence="7 8">
    <name type="scientific">Actinomadura mexicana</name>
    <dbReference type="NCBI Taxonomy" id="134959"/>
    <lineage>
        <taxon>Bacteria</taxon>
        <taxon>Bacillati</taxon>
        <taxon>Actinomycetota</taxon>
        <taxon>Actinomycetes</taxon>
        <taxon>Streptosporangiales</taxon>
        <taxon>Thermomonosporaceae</taxon>
        <taxon>Actinomadura</taxon>
    </lineage>
</organism>
<dbReference type="PANTHER" id="PTHR30483">
    <property type="entry name" value="LEUCINE-SPECIFIC-BINDING PROTEIN"/>
    <property type="match status" value="1"/>
</dbReference>
<dbReference type="InterPro" id="IPR051010">
    <property type="entry name" value="BCAA_transport"/>
</dbReference>
<protein>
    <submittedName>
        <fullName evidence="7">ABC-type branched-chain amino acid transport system, substrate-binding protein</fullName>
    </submittedName>
</protein>
<name>A0A239C162_9ACTN</name>
<dbReference type="GO" id="GO:0006865">
    <property type="term" value="P:amino acid transport"/>
    <property type="evidence" value="ECO:0007669"/>
    <property type="project" value="UniProtKB-KW"/>
</dbReference>
<dbReference type="RefSeq" id="WP_089314698.1">
    <property type="nucleotide sequence ID" value="NZ_FZNP01000011.1"/>
</dbReference>
<dbReference type="PANTHER" id="PTHR30483:SF6">
    <property type="entry name" value="PERIPLASMIC BINDING PROTEIN OF ABC TRANSPORTER FOR NATURAL AMINO ACIDS"/>
    <property type="match status" value="1"/>
</dbReference>
<evidence type="ECO:0000256" key="5">
    <source>
        <dbReference type="SAM" id="SignalP"/>
    </source>
</evidence>
<dbReference type="Gene3D" id="3.40.50.2300">
    <property type="match status" value="2"/>
</dbReference>
<evidence type="ECO:0000313" key="7">
    <source>
        <dbReference type="EMBL" id="SNS13391.1"/>
    </source>
</evidence>
<dbReference type="PRINTS" id="PR00337">
    <property type="entry name" value="LEUILEVALBP"/>
</dbReference>
<dbReference type="InterPro" id="IPR028081">
    <property type="entry name" value="Leu-bd"/>
</dbReference>
<dbReference type="SUPFAM" id="SSF53822">
    <property type="entry name" value="Periplasmic binding protein-like I"/>
    <property type="match status" value="1"/>
</dbReference>
<keyword evidence="4" id="KW-0029">Amino-acid transport</keyword>
<gene>
    <name evidence="7" type="ORF">SAMN06265355_111200</name>
</gene>
<accession>A0A239C162</accession>
<evidence type="ECO:0000259" key="6">
    <source>
        <dbReference type="Pfam" id="PF13458"/>
    </source>
</evidence>
<evidence type="ECO:0000256" key="4">
    <source>
        <dbReference type="ARBA" id="ARBA00022970"/>
    </source>
</evidence>
<evidence type="ECO:0000256" key="3">
    <source>
        <dbReference type="ARBA" id="ARBA00022729"/>
    </source>
</evidence>
<keyword evidence="3 5" id="KW-0732">Signal</keyword>
<evidence type="ECO:0000256" key="1">
    <source>
        <dbReference type="ARBA" id="ARBA00010062"/>
    </source>
</evidence>
<dbReference type="InterPro" id="IPR000709">
    <property type="entry name" value="Leu_Ile_Val-bd"/>
</dbReference>